<dbReference type="SUPFAM" id="SSF48371">
    <property type="entry name" value="ARM repeat"/>
    <property type="match status" value="2"/>
</dbReference>
<keyword evidence="2" id="KW-0132">Cell division</keyword>
<keyword evidence="8" id="KW-1185">Reference proteome</keyword>
<dbReference type="GO" id="GO:0006281">
    <property type="term" value="P:DNA repair"/>
    <property type="evidence" value="ECO:0007669"/>
    <property type="project" value="TreeGrafter"/>
</dbReference>
<evidence type="ECO:0000256" key="4">
    <source>
        <dbReference type="ARBA" id="ARBA00023242"/>
    </source>
</evidence>
<evidence type="ECO:0000256" key="2">
    <source>
        <dbReference type="ARBA" id="ARBA00022618"/>
    </source>
</evidence>
<dbReference type="GO" id="GO:0005634">
    <property type="term" value="C:nucleus"/>
    <property type="evidence" value="ECO:0007669"/>
    <property type="project" value="UniProtKB-SubCell"/>
</dbReference>
<dbReference type="InterPro" id="IPR011989">
    <property type="entry name" value="ARM-like"/>
</dbReference>
<feature type="compositionally biased region" description="Low complexity" evidence="6">
    <location>
        <begin position="1393"/>
        <end position="1402"/>
    </location>
</feature>
<evidence type="ECO:0000313" key="7">
    <source>
        <dbReference type="EMBL" id="KAF2765124.1"/>
    </source>
</evidence>
<dbReference type="GO" id="GO:0051301">
    <property type="term" value="P:cell division"/>
    <property type="evidence" value="ECO:0007669"/>
    <property type="project" value="UniProtKB-KW"/>
</dbReference>
<evidence type="ECO:0000256" key="6">
    <source>
        <dbReference type="SAM" id="MobiDB-lite"/>
    </source>
</evidence>
<evidence type="ECO:0000256" key="5">
    <source>
        <dbReference type="ARBA" id="ARBA00023306"/>
    </source>
</evidence>
<evidence type="ECO:0000256" key="3">
    <source>
        <dbReference type="ARBA" id="ARBA00022776"/>
    </source>
</evidence>
<dbReference type="InterPro" id="IPR016024">
    <property type="entry name" value="ARM-type_fold"/>
</dbReference>
<gene>
    <name evidence="7" type="ORF">EJ03DRAFT_331251</name>
</gene>
<proteinExistence type="predicted"/>
<feature type="compositionally biased region" description="Low complexity" evidence="6">
    <location>
        <begin position="1591"/>
        <end position="1603"/>
    </location>
</feature>
<protein>
    <recommendedName>
        <fullName evidence="9">ARM repeat-containing protein</fullName>
    </recommendedName>
</protein>
<keyword evidence="3" id="KW-0498">Mitosis</keyword>
<sequence length="1743" mass="190220">MQDGGNALQSDKPLTWRAGKPIPVGDLLRRLKTLAEELQSLGQEQADRASLVPKAQELANQQLLTHKDKGVKAWTLLCIVEMFRLLAPDAPYKGGQLKQIFDIFTNAVVPALASPSDPYSQQYLAILTSLTTIKSIVLLTDIPGSDTLMLDLFNNCFDVMSDSIKGGQGEQLPKNVEYHMTNMLCTLVDECTALPNGVVDIILAQFLRADPNAMTHGSKKGEVPASLVVRETSPAYNMARSVCNTCADKMSRAMGQYFSSVLIDASESFTATNKTGKPKGKKRTHDESDDESDNGLHTPPPEHDLGEVEKAHRLLRELWRSSPDVVQNIIPQMEAESSAENVQLRIMAVQTVGDMAAGIGAAGPPPPVPMDPAAYPSQSLETPTVSSQYQNVHLAPAAPHAFASIYSAAYQAFMDRHRDKAPTVRSAWTTAVGRIISTSGGGKGLDAEQEATLLQRLSQMLVDHDERVRLAAVQSIAGFDFRTIMQKLGSNGSVSTAGSVLGNLADRIRDGKRAVRVAALELLGRIWGVAAGAIAEGSERVREVLGAIPTKVFMAVYINDRDINACVRKVLFESLLPITYPPIKAKPTEKNDSQRIHDSQAGAGQEAVDPDAIRAERILVLVRDLEPKAKEVFFRLQAQSAAIAKYLEKYFTVCNNVYGNASDFDESEAAEKHLNKLMAAIAGFCPDPSVAKEHLDKFAKHYDRRSYQLIRFCYSPESDYRKVFKATKELAKRMEDASNGMVVVLETLLPLVLSASILVYNRSHVPAIMDFARTDEKALGGAAHEVLSQISASAPEVFKVHVHELCEGLKRQAPSAQSPNNATAVSELKACAGFARRFPKEMPKNRDFFKAMTAYAKHGSPPEAAKHAVTVIVSSADKREMYIRDIMKYCLADYEYGAESFLSRLAAISQLRLVANKETEDHTEEIMDIAVRKILMGVDTMADEEDPEWKDEIDDALCAKLWALRILVNGLRGVEMSGDPSEAKELISANATKVYKLLNTIIACDGGFNKNDAQPKHYRAHLRLAAANQLLKLSCNRVTDPFLSPRDFTTLSKVCQDQLPNVRAGFAKTLKKYLGQGKLPNRFYAFTLLYAWEPNKATRESMTTWLKSRAALSAKQKDTVMESVLARFLSLLAHHQDFSTEESDLEDTAQYIMFYLKNVATQDNIPLIYHIAQRLKNVEDGIDPEKSDHLYVVSDLAEGIIRSFVELQHWSLQLYSGKVRLPTGIFAPLSGHDLAQEIGKTRYLPESFDEERIETLVKQSMRNKKRKSETSSTRPAKKVKSDGEKSKKKALSKAPKASKTPKPARAPKKNADAVPSSDRRRSARASNSKNYIEDESDEEIDEDDVAEWRYEDEDEDEVDEGDSNKENQHTDLTPPTIDPTNAALPARKKKDIAVQQENAVAAAEEDVVDPVMVDADEMGDAPQKKRGKASKERTADPEDEPLAVRGRGRLNKSSAAADQLDLLDDELAAVEPSSSVKKGPGRPKKASAAMNESDVPADDSVAEVASSARKGRGRAGKTPAAVEVDAEPALESSAETTQAAKRGRGKSAKTPIVTEEHGAPEEVEVVAEVSKAKKSSGHPKKVSAAKDDVDVSVAESAAEPASAKKGRGRSKKVPPAKEVFDVSDEELAAEPASAKKGRGRTKQISKASDEYDVPDDDEEATPDEAPAPAKKGRGRPKKAVAAEELDAPTNKEPSVAPEETVSPKEAALKGAAKRAAASQAKTGAAQKGARSTRAAAKWEEART</sequence>
<feature type="compositionally biased region" description="Low complexity" evidence="6">
    <location>
        <begin position="1704"/>
        <end position="1729"/>
    </location>
</feature>
<dbReference type="Gene3D" id="1.25.10.10">
    <property type="entry name" value="Leucine-rich Repeat Variant"/>
    <property type="match status" value="1"/>
</dbReference>
<comment type="subcellular location">
    <subcellularLocation>
        <location evidence="1">Nucleus</location>
    </subcellularLocation>
</comment>
<feature type="compositionally biased region" description="Basic residues" evidence="6">
    <location>
        <begin position="1604"/>
        <end position="1614"/>
    </location>
</feature>
<feature type="compositionally biased region" description="Acidic residues" evidence="6">
    <location>
        <begin position="1403"/>
        <end position="1419"/>
    </location>
</feature>
<dbReference type="CDD" id="cd19953">
    <property type="entry name" value="PDS5"/>
    <property type="match status" value="1"/>
</dbReference>
<feature type="region of interest" description="Disordered" evidence="6">
    <location>
        <begin position="271"/>
        <end position="306"/>
    </location>
</feature>
<organism evidence="7 8">
    <name type="scientific">Teratosphaeria nubilosa</name>
    <dbReference type="NCBI Taxonomy" id="161662"/>
    <lineage>
        <taxon>Eukaryota</taxon>
        <taxon>Fungi</taxon>
        <taxon>Dikarya</taxon>
        <taxon>Ascomycota</taxon>
        <taxon>Pezizomycotina</taxon>
        <taxon>Dothideomycetes</taxon>
        <taxon>Dothideomycetidae</taxon>
        <taxon>Mycosphaerellales</taxon>
        <taxon>Teratosphaeriaceae</taxon>
        <taxon>Teratosphaeria</taxon>
    </lineage>
</organism>
<evidence type="ECO:0008006" key="9">
    <source>
        <dbReference type="Google" id="ProtNLM"/>
    </source>
</evidence>
<dbReference type="SMART" id="SM00384">
    <property type="entry name" value="AT_hook"/>
    <property type="match status" value="4"/>
</dbReference>
<dbReference type="Proteomes" id="UP000799436">
    <property type="component" value="Unassembled WGS sequence"/>
</dbReference>
<dbReference type="GO" id="GO:0006355">
    <property type="term" value="P:regulation of DNA-templated transcription"/>
    <property type="evidence" value="ECO:0007669"/>
    <property type="project" value="InterPro"/>
</dbReference>
<dbReference type="InterPro" id="IPR017956">
    <property type="entry name" value="AT_hook_DNA-bd_motif"/>
</dbReference>
<feature type="compositionally biased region" description="Basic and acidic residues" evidence="6">
    <location>
        <begin position="586"/>
        <end position="598"/>
    </location>
</feature>
<feature type="compositionally biased region" description="Acidic residues" evidence="6">
    <location>
        <begin position="1650"/>
        <end position="1662"/>
    </location>
</feature>
<feature type="compositionally biased region" description="Basic residues" evidence="6">
    <location>
        <begin position="1572"/>
        <end position="1583"/>
    </location>
</feature>
<dbReference type="GO" id="GO:0003677">
    <property type="term" value="F:DNA binding"/>
    <property type="evidence" value="ECO:0007669"/>
    <property type="project" value="InterPro"/>
</dbReference>
<dbReference type="PANTHER" id="PTHR12663:SF0">
    <property type="entry name" value="PRECOCIOUS DISSOCIATION OF SISTERS 5, ISOFORM A"/>
    <property type="match status" value="1"/>
</dbReference>
<feature type="region of interest" description="Disordered" evidence="6">
    <location>
        <begin position="1257"/>
        <end position="1743"/>
    </location>
</feature>
<keyword evidence="5" id="KW-0131">Cell cycle</keyword>
<reference evidence="7" key="1">
    <citation type="journal article" date="2020" name="Stud. Mycol.">
        <title>101 Dothideomycetes genomes: a test case for predicting lifestyles and emergence of pathogens.</title>
        <authorList>
            <person name="Haridas S."/>
            <person name="Albert R."/>
            <person name="Binder M."/>
            <person name="Bloem J."/>
            <person name="Labutti K."/>
            <person name="Salamov A."/>
            <person name="Andreopoulos B."/>
            <person name="Baker S."/>
            <person name="Barry K."/>
            <person name="Bills G."/>
            <person name="Bluhm B."/>
            <person name="Cannon C."/>
            <person name="Castanera R."/>
            <person name="Culley D."/>
            <person name="Daum C."/>
            <person name="Ezra D."/>
            <person name="Gonzalez J."/>
            <person name="Henrissat B."/>
            <person name="Kuo A."/>
            <person name="Liang C."/>
            <person name="Lipzen A."/>
            <person name="Lutzoni F."/>
            <person name="Magnuson J."/>
            <person name="Mondo S."/>
            <person name="Nolan M."/>
            <person name="Ohm R."/>
            <person name="Pangilinan J."/>
            <person name="Park H.-J."/>
            <person name="Ramirez L."/>
            <person name="Alfaro M."/>
            <person name="Sun H."/>
            <person name="Tritt A."/>
            <person name="Yoshinaga Y."/>
            <person name="Zwiers L.-H."/>
            <person name="Turgeon B."/>
            <person name="Goodwin S."/>
            <person name="Spatafora J."/>
            <person name="Crous P."/>
            <person name="Grigoriev I."/>
        </authorList>
    </citation>
    <scope>NUCLEOTIDE SEQUENCE</scope>
    <source>
        <strain evidence="7">CBS 116005</strain>
    </source>
</reference>
<name>A0A6G1KYK9_9PEZI</name>
<dbReference type="PANTHER" id="PTHR12663">
    <property type="entry name" value="ANDROGEN INDUCED INHIBITOR OF PROLIFERATION AS3 / PDS5-RELATED"/>
    <property type="match status" value="1"/>
</dbReference>
<dbReference type="GO" id="GO:0000785">
    <property type="term" value="C:chromatin"/>
    <property type="evidence" value="ECO:0007669"/>
    <property type="project" value="TreeGrafter"/>
</dbReference>
<evidence type="ECO:0000313" key="8">
    <source>
        <dbReference type="Proteomes" id="UP000799436"/>
    </source>
</evidence>
<dbReference type="Pfam" id="PF20168">
    <property type="entry name" value="PDS5"/>
    <property type="match status" value="1"/>
</dbReference>
<feature type="region of interest" description="Disordered" evidence="6">
    <location>
        <begin position="586"/>
        <end position="606"/>
    </location>
</feature>
<dbReference type="PROSITE" id="PS00354">
    <property type="entry name" value="HMGI_Y"/>
    <property type="match status" value="1"/>
</dbReference>
<dbReference type="GO" id="GO:0007064">
    <property type="term" value="P:mitotic sister chromatid cohesion"/>
    <property type="evidence" value="ECO:0007669"/>
    <property type="project" value="InterPro"/>
</dbReference>
<keyword evidence="4" id="KW-0539">Nucleus</keyword>
<dbReference type="InterPro" id="IPR039776">
    <property type="entry name" value="Pds5"/>
</dbReference>
<accession>A0A6G1KYK9</accession>
<dbReference type="OrthoDB" id="200660at2759"/>
<feature type="compositionally biased region" description="Acidic residues" evidence="6">
    <location>
        <begin position="1333"/>
        <end position="1361"/>
    </location>
</feature>
<dbReference type="PRINTS" id="PR00929">
    <property type="entry name" value="ATHOOK"/>
</dbReference>
<feature type="compositionally biased region" description="Low complexity" evidence="6">
    <location>
        <begin position="1292"/>
        <end position="1303"/>
    </location>
</feature>
<evidence type="ECO:0000256" key="1">
    <source>
        <dbReference type="ARBA" id="ARBA00004123"/>
    </source>
</evidence>
<dbReference type="EMBL" id="ML995900">
    <property type="protein sequence ID" value="KAF2765124.1"/>
    <property type="molecule type" value="Genomic_DNA"/>
</dbReference>
<dbReference type="InterPro" id="IPR000637">
    <property type="entry name" value="HMGI/Y_DNA-bd_CS"/>
</dbReference>